<dbReference type="GeneID" id="39989484"/>
<keyword evidence="5" id="KW-0472">Membrane</keyword>
<dbReference type="EMBL" id="NBCO01000039">
    <property type="protein sequence ID" value="ORC85014.1"/>
    <property type="molecule type" value="Genomic_DNA"/>
</dbReference>
<keyword evidence="3 5" id="KW-0408">Iron</keyword>
<dbReference type="GO" id="GO:0020037">
    <property type="term" value="F:heme binding"/>
    <property type="evidence" value="ECO:0007669"/>
    <property type="project" value="UniProtKB-UniRule"/>
</dbReference>
<evidence type="ECO:0000259" key="6">
    <source>
        <dbReference type="PROSITE" id="PS50255"/>
    </source>
</evidence>
<feature type="domain" description="Cytochrome b5 heme-binding" evidence="6">
    <location>
        <begin position="4"/>
        <end position="80"/>
    </location>
</feature>
<dbReference type="GO" id="GO:0046872">
    <property type="term" value="F:metal ion binding"/>
    <property type="evidence" value="ECO:0007669"/>
    <property type="project" value="UniProtKB-UniRule"/>
</dbReference>
<dbReference type="InterPro" id="IPR018506">
    <property type="entry name" value="Cyt_B5_heme-BS"/>
</dbReference>
<dbReference type="PROSITE" id="PS50255">
    <property type="entry name" value="CYTOCHROME_B5_2"/>
    <property type="match status" value="2"/>
</dbReference>
<dbReference type="SUPFAM" id="SSF55856">
    <property type="entry name" value="Cytochrome b5-like heme/steroid binding domain"/>
    <property type="match status" value="2"/>
</dbReference>
<evidence type="ECO:0000313" key="8">
    <source>
        <dbReference type="Proteomes" id="UP000192257"/>
    </source>
</evidence>
<gene>
    <name evidence="7" type="ORF">TM35_000391880</name>
</gene>
<dbReference type="InterPro" id="IPR050668">
    <property type="entry name" value="Cytochrome_b5"/>
</dbReference>
<sequence length="223" mass="24384">MTSTKVYTADEVAKHTTVADGWIIIDGDVLNVSSFLDDHPGGRDVLTALLGTDASQAFADVNHSKSARRLFSSLQVGKIAGSRQMRLADVKAKQATATDKNSCWVVIANKVYDLSPFLDMHPGGRDVLLCNAGTDASQAFADVNHSKSAHRMMEKYYVADLHPEDRVVVRNAQSKSNDKSLNEKESKHDNPQDAVNQFIMAQMKMGAIVLGMVALMIYALMQL</sequence>
<dbReference type="PANTHER" id="PTHR19359">
    <property type="entry name" value="CYTOCHROME B5"/>
    <property type="match status" value="1"/>
</dbReference>
<comment type="similarity">
    <text evidence="4 5">Belongs to the cytochrome b5 family.</text>
</comment>
<dbReference type="STRING" id="67003.A0A1X0NJR3"/>
<dbReference type="VEuPathDB" id="TriTrypDB:TM35_000391880"/>
<feature type="domain" description="Cytochrome b5 heme-binding" evidence="6">
    <location>
        <begin position="82"/>
        <end position="162"/>
    </location>
</feature>
<keyword evidence="2 5" id="KW-0479">Metal-binding</keyword>
<dbReference type="OrthoDB" id="260519at2759"/>
<protein>
    <submittedName>
        <fullName evidence="7">Putative cytochrome b-domain protein</fullName>
    </submittedName>
</protein>
<name>A0A1X0NJR3_9TRYP</name>
<dbReference type="GO" id="GO:0016020">
    <property type="term" value="C:membrane"/>
    <property type="evidence" value="ECO:0007669"/>
    <property type="project" value="TreeGrafter"/>
</dbReference>
<dbReference type="InterPro" id="IPR001199">
    <property type="entry name" value="Cyt_B5-like_heme/steroid-bd"/>
</dbReference>
<evidence type="ECO:0000256" key="1">
    <source>
        <dbReference type="ARBA" id="ARBA00022617"/>
    </source>
</evidence>
<dbReference type="Proteomes" id="UP000192257">
    <property type="component" value="Unassembled WGS sequence"/>
</dbReference>
<keyword evidence="5" id="KW-1133">Transmembrane helix</keyword>
<evidence type="ECO:0000256" key="3">
    <source>
        <dbReference type="ARBA" id="ARBA00023004"/>
    </source>
</evidence>
<dbReference type="PANTHER" id="PTHR19359:SF14">
    <property type="entry name" value="CYTOCHROME B5 A"/>
    <property type="match status" value="1"/>
</dbReference>
<evidence type="ECO:0000256" key="5">
    <source>
        <dbReference type="RuleBase" id="RU362121"/>
    </source>
</evidence>
<evidence type="ECO:0000256" key="4">
    <source>
        <dbReference type="ARBA" id="ARBA00038168"/>
    </source>
</evidence>
<keyword evidence="5" id="KW-0812">Transmembrane</keyword>
<dbReference type="PRINTS" id="PR00363">
    <property type="entry name" value="CYTOCHROMEB5"/>
</dbReference>
<evidence type="ECO:0000256" key="2">
    <source>
        <dbReference type="ARBA" id="ARBA00022723"/>
    </source>
</evidence>
<feature type="transmembrane region" description="Helical" evidence="5">
    <location>
        <begin position="205"/>
        <end position="221"/>
    </location>
</feature>
<dbReference type="Pfam" id="PF00173">
    <property type="entry name" value="Cyt-b5"/>
    <property type="match status" value="2"/>
</dbReference>
<dbReference type="AlphaFoldDB" id="A0A1X0NJR3"/>
<reference evidence="7 8" key="1">
    <citation type="submission" date="2017-03" db="EMBL/GenBank/DDBJ databases">
        <title>An alternative strategy for trypanosome survival in the mammalian bloodstream revealed through genome and transcriptome analysis of the ubiquitous bovine parasite Trypanosoma (Megatrypanum) theileri.</title>
        <authorList>
            <person name="Kelly S."/>
            <person name="Ivens A."/>
            <person name="Mott A."/>
            <person name="O'Neill E."/>
            <person name="Emms D."/>
            <person name="Macleod O."/>
            <person name="Voorheis P."/>
            <person name="Matthews J."/>
            <person name="Matthews K."/>
            <person name="Carrington M."/>
        </authorList>
    </citation>
    <scope>NUCLEOTIDE SEQUENCE [LARGE SCALE GENOMIC DNA]</scope>
    <source>
        <strain evidence="7">Edinburgh</strain>
    </source>
</reference>
<keyword evidence="1 5" id="KW-0349">Heme</keyword>
<dbReference type="PROSITE" id="PS00191">
    <property type="entry name" value="CYTOCHROME_B5_1"/>
    <property type="match status" value="2"/>
</dbReference>
<dbReference type="InterPro" id="IPR036400">
    <property type="entry name" value="Cyt_B5-like_heme/steroid_sf"/>
</dbReference>
<keyword evidence="8" id="KW-1185">Reference proteome</keyword>
<dbReference type="Gene3D" id="3.10.120.10">
    <property type="entry name" value="Cytochrome b5-like heme/steroid binding domain"/>
    <property type="match status" value="2"/>
</dbReference>
<dbReference type="RefSeq" id="XP_028879080.1">
    <property type="nucleotide sequence ID" value="XM_029029704.1"/>
</dbReference>
<comment type="caution">
    <text evidence="7">The sequence shown here is derived from an EMBL/GenBank/DDBJ whole genome shotgun (WGS) entry which is preliminary data.</text>
</comment>
<dbReference type="SMART" id="SM01117">
    <property type="entry name" value="Cyt-b5"/>
    <property type="match status" value="2"/>
</dbReference>
<proteinExistence type="inferred from homology"/>
<evidence type="ECO:0000313" key="7">
    <source>
        <dbReference type="EMBL" id="ORC85014.1"/>
    </source>
</evidence>
<accession>A0A1X0NJR3</accession>
<organism evidence="7 8">
    <name type="scientific">Trypanosoma theileri</name>
    <dbReference type="NCBI Taxonomy" id="67003"/>
    <lineage>
        <taxon>Eukaryota</taxon>
        <taxon>Discoba</taxon>
        <taxon>Euglenozoa</taxon>
        <taxon>Kinetoplastea</taxon>
        <taxon>Metakinetoplastina</taxon>
        <taxon>Trypanosomatida</taxon>
        <taxon>Trypanosomatidae</taxon>
        <taxon>Trypanosoma</taxon>
    </lineage>
</organism>